<dbReference type="HAMAP" id="MF_00104">
    <property type="entry name" value="RNase_III"/>
    <property type="match status" value="1"/>
</dbReference>
<dbReference type="GO" id="GO:0006364">
    <property type="term" value="P:rRNA processing"/>
    <property type="evidence" value="ECO:0007669"/>
    <property type="project" value="UniProtKB-UniRule"/>
</dbReference>
<evidence type="ECO:0000256" key="8">
    <source>
        <dbReference type="ARBA" id="ARBA00022884"/>
    </source>
</evidence>
<feature type="domain" description="RNase III" evidence="11">
    <location>
        <begin position="5"/>
        <end position="133"/>
    </location>
</feature>
<dbReference type="InterPro" id="IPR011907">
    <property type="entry name" value="RNase_III"/>
</dbReference>
<sequence>MCSLFIGLAAVLDHTFRDESLLELAMTHRSRGLSRGHNAGTNERLEFLGDRVLGLVVADMLYHRFPAENEGALARRHAALVRREALADVASRLNLGDFLILAKGDEDLGGRTNPALLADACEAVIGAIYLDGGFDAASGFIRRFWIPLMDKVTEPPKDPKTGLQEWAQKRGLPLPVYETVAADGPDHNPSFTIRVMVQGVPPEVASGPSKRIAAQMAARILLEKLG</sequence>
<evidence type="ECO:0000256" key="3">
    <source>
        <dbReference type="ARBA" id="ARBA00022552"/>
    </source>
</evidence>
<evidence type="ECO:0000256" key="1">
    <source>
        <dbReference type="ARBA" id="ARBA00000109"/>
    </source>
</evidence>
<dbReference type="GO" id="GO:0003725">
    <property type="term" value="F:double-stranded RNA binding"/>
    <property type="evidence" value="ECO:0007669"/>
    <property type="project" value="TreeGrafter"/>
</dbReference>
<dbReference type="InterPro" id="IPR014720">
    <property type="entry name" value="dsRBD_dom"/>
</dbReference>
<dbReference type="RefSeq" id="WP_066135429.1">
    <property type="nucleotide sequence ID" value="NZ_CP014525.1"/>
</dbReference>
<dbReference type="GO" id="GO:0046872">
    <property type="term" value="F:metal ion binding"/>
    <property type="evidence" value="ECO:0007669"/>
    <property type="project" value="UniProtKB-KW"/>
</dbReference>
<evidence type="ECO:0000256" key="9">
    <source>
        <dbReference type="HAMAP-Rule" id="MF_00104"/>
    </source>
</evidence>
<comment type="subcellular location">
    <subcellularLocation>
        <location evidence="9">Cytoplasm</location>
    </subcellularLocation>
</comment>
<keyword evidence="5 9" id="KW-0540">Nuclease</keyword>
<dbReference type="KEGG" id="hjo:AY555_08000"/>
<dbReference type="PROSITE" id="PS50142">
    <property type="entry name" value="RNASE_3_2"/>
    <property type="match status" value="1"/>
</dbReference>
<keyword evidence="3 9" id="KW-0698">rRNA processing</keyword>
<evidence type="ECO:0000256" key="2">
    <source>
        <dbReference type="ARBA" id="ARBA00010183"/>
    </source>
</evidence>
<dbReference type="InterPro" id="IPR000999">
    <property type="entry name" value="RNase_III_dom"/>
</dbReference>
<comment type="subunit">
    <text evidence="9">Homodimer.</text>
</comment>
<keyword evidence="9" id="KW-0699">rRNA-binding</keyword>
<dbReference type="OrthoDB" id="9805026at2"/>
<gene>
    <name evidence="9" type="primary">rnc</name>
    <name evidence="12" type="ORF">AY555_08000</name>
</gene>
<dbReference type="PANTHER" id="PTHR11207">
    <property type="entry name" value="RIBONUCLEASE III"/>
    <property type="match status" value="1"/>
</dbReference>
<accession>A0A143DEI7</accession>
<feature type="binding site" evidence="9">
    <location>
        <position position="119"/>
    </location>
    <ligand>
        <name>Mg(2+)</name>
        <dbReference type="ChEBI" id="CHEBI:18420"/>
    </ligand>
</feature>
<evidence type="ECO:0000259" key="11">
    <source>
        <dbReference type="PROSITE" id="PS50142"/>
    </source>
</evidence>
<dbReference type="GO" id="GO:0006397">
    <property type="term" value="P:mRNA processing"/>
    <property type="evidence" value="ECO:0007669"/>
    <property type="project" value="UniProtKB-UniRule"/>
</dbReference>
<keyword evidence="9" id="KW-0963">Cytoplasm</keyword>
<dbReference type="GO" id="GO:0008033">
    <property type="term" value="P:tRNA processing"/>
    <property type="evidence" value="ECO:0007669"/>
    <property type="project" value="UniProtKB-KW"/>
</dbReference>
<keyword evidence="4 9" id="KW-0507">mRNA processing</keyword>
<comment type="similarity">
    <text evidence="2">Belongs to the ribonuclease III family.</text>
</comment>
<feature type="domain" description="DRBM" evidence="10">
    <location>
        <begin position="158"/>
        <end position="226"/>
    </location>
</feature>
<comment type="catalytic activity">
    <reaction evidence="1 9">
        <text>Endonucleolytic cleavage to 5'-phosphomonoester.</text>
        <dbReference type="EC" id="3.1.26.3"/>
    </reaction>
</comment>
<dbReference type="EMBL" id="CP014525">
    <property type="protein sequence ID" value="AMW35127.1"/>
    <property type="molecule type" value="Genomic_DNA"/>
</dbReference>
<evidence type="ECO:0000256" key="5">
    <source>
        <dbReference type="ARBA" id="ARBA00022722"/>
    </source>
</evidence>
<comment type="cofactor">
    <cofactor evidence="9">
        <name>Mg(2+)</name>
        <dbReference type="ChEBI" id="CHEBI:18420"/>
    </cofactor>
</comment>
<dbReference type="SUPFAM" id="SSF54768">
    <property type="entry name" value="dsRNA-binding domain-like"/>
    <property type="match status" value="1"/>
</dbReference>
<feature type="active site" evidence="9">
    <location>
        <position position="50"/>
    </location>
</feature>
<dbReference type="Gene3D" id="3.30.160.20">
    <property type="match status" value="1"/>
</dbReference>
<protein>
    <recommendedName>
        <fullName evidence="9">Ribonuclease 3</fullName>
        <ecNumber evidence="9">3.1.26.3</ecNumber>
    </recommendedName>
    <alternativeName>
        <fullName evidence="9">Ribonuclease III</fullName>
        <shortName evidence="9">RNase III</shortName>
    </alternativeName>
</protein>
<dbReference type="Proteomes" id="UP000076066">
    <property type="component" value="Chromosome"/>
</dbReference>
<dbReference type="PANTHER" id="PTHR11207:SF0">
    <property type="entry name" value="RIBONUCLEASE 3"/>
    <property type="match status" value="1"/>
</dbReference>
<dbReference type="Pfam" id="PF00035">
    <property type="entry name" value="dsrm"/>
    <property type="match status" value="1"/>
</dbReference>
<keyword evidence="9" id="KW-0479">Metal-binding</keyword>
<dbReference type="PROSITE" id="PS50137">
    <property type="entry name" value="DS_RBD"/>
    <property type="match status" value="1"/>
</dbReference>
<dbReference type="Pfam" id="PF14622">
    <property type="entry name" value="Ribonucleas_3_3"/>
    <property type="match status" value="1"/>
</dbReference>
<dbReference type="GO" id="GO:0010468">
    <property type="term" value="P:regulation of gene expression"/>
    <property type="evidence" value="ECO:0007669"/>
    <property type="project" value="TreeGrafter"/>
</dbReference>
<keyword evidence="9" id="KW-0460">Magnesium</keyword>
<dbReference type="Gene3D" id="1.10.1520.10">
    <property type="entry name" value="Ribonuclease III domain"/>
    <property type="match status" value="1"/>
</dbReference>
<reference evidence="12 13" key="1">
    <citation type="submission" date="2016-02" db="EMBL/GenBank/DDBJ databases">
        <title>Complete Genome of H5569, the type strain of the newly described species Haematospirillium jordaniae.</title>
        <authorList>
            <person name="Nicholson A.C."/>
            <person name="Humrighouse B.W."/>
            <person name="Loparov V."/>
            <person name="McQuiston J.R."/>
        </authorList>
    </citation>
    <scope>NUCLEOTIDE SEQUENCE [LARGE SCALE GENOMIC DNA]</scope>
    <source>
        <strain evidence="12 13">H5569</strain>
    </source>
</reference>
<evidence type="ECO:0000256" key="4">
    <source>
        <dbReference type="ARBA" id="ARBA00022664"/>
    </source>
</evidence>
<feature type="binding site" evidence="9">
    <location>
        <position position="122"/>
    </location>
    <ligand>
        <name>Mg(2+)</name>
        <dbReference type="ChEBI" id="CHEBI:18420"/>
    </ligand>
</feature>
<evidence type="ECO:0000313" key="13">
    <source>
        <dbReference type="Proteomes" id="UP000076066"/>
    </source>
</evidence>
<dbReference type="SMART" id="SM00535">
    <property type="entry name" value="RIBOc"/>
    <property type="match status" value="1"/>
</dbReference>
<dbReference type="NCBIfam" id="TIGR02191">
    <property type="entry name" value="RNaseIII"/>
    <property type="match status" value="1"/>
</dbReference>
<dbReference type="InterPro" id="IPR036389">
    <property type="entry name" value="RNase_III_sf"/>
</dbReference>
<dbReference type="GeneID" id="53317098"/>
<evidence type="ECO:0000256" key="7">
    <source>
        <dbReference type="ARBA" id="ARBA00022801"/>
    </source>
</evidence>
<keyword evidence="8 9" id="KW-0694">RNA-binding</keyword>
<dbReference type="SMART" id="SM00358">
    <property type="entry name" value="DSRM"/>
    <property type="match status" value="1"/>
</dbReference>
<dbReference type="AlphaFoldDB" id="A0A143DEI7"/>
<evidence type="ECO:0000259" key="10">
    <source>
        <dbReference type="PROSITE" id="PS50137"/>
    </source>
</evidence>
<evidence type="ECO:0000313" key="12">
    <source>
        <dbReference type="EMBL" id="AMW35127.1"/>
    </source>
</evidence>
<feature type="binding site" evidence="9">
    <location>
        <position position="46"/>
    </location>
    <ligand>
        <name>Mg(2+)</name>
        <dbReference type="ChEBI" id="CHEBI:18420"/>
    </ligand>
</feature>
<dbReference type="CDD" id="cd00593">
    <property type="entry name" value="RIBOc"/>
    <property type="match status" value="1"/>
</dbReference>
<evidence type="ECO:0000256" key="6">
    <source>
        <dbReference type="ARBA" id="ARBA00022759"/>
    </source>
</evidence>
<keyword evidence="13" id="KW-1185">Reference proteome</keyword>
<keyword evidence="7 9" id="KW-0378">Hydrolase</keyword>
<dbReference type="GO" id="GO:0019843">
    <property type="term" value="F:rRNA binding"/>
    <property type="evidence" value="ECO:0007669"/>
    <property type="project" value="UniProtKB-KW"/>
</dbReference>
<feature type="active site" evidence="9">
    <location>
        <position position="122"/>
    </location>
</feature>
<dbReference type="SUPFAM" id="SSF69065">
    <property type="entry name" value="RNase III domain-like"/>
    <property type="match status" value="1"/>
</dbReference>
<keyword evidence="6 9" id="KW-0255">Endonuclease</keyword>
<comment type="function">
    <text evidence="9">Digests double-stranded RNA. Involved in the processing of primary rRNA transcript to yield the immediate precursors to the large and small rRNAs (23S and 16S). Processes some mRNAs, and tRNAs when they are encoded in the rRNA operon. Processes pre-crRNA and tracrRNA of type II CRISPR loci if present in the organism.</text>
</comment>
<dbReference type="CDD" id="cd10845">
    <property type="entry name" value="DSRM_RNAse_III_family"/>
    <property type="match status" value="1"/>
</dbReference>
<keyword evidence="9" id="KW-0819">tRNA processing</keyword>
<dbReference type="EC" id="3.1.26.3" evidence="9"/>
<dbReference type="STRING" id="1549855.AY555_08000"/>
<dbReference type="PROSITE" id="PS00517">
    <property type="entry name" value="RNASE_3_1"/>
    <property type="match status" value="1"/>
</dbReference>
<dbReference type="GO" id="GO:0005737">
    <property type="term" value="C:cytoplasm"/>
    <property type="evidence" value="ECO:0007669"/>
    <property type="project" value="UniProtKB-SubCell"/>
</dbReference>
<dbReference type="GO" id="GO:0004525">
    <property type="term" value="F:ribonuclease III activity"/>
    <property type="evidence" value="ECO:0007669"/>
    <property type="project" value="UniProtKB-UniRule"/>
</dbReference>
<dbReference type="FunFam" id="1.10.1520.10:FF:000001">
    <property type="entry name" value="Ribonuclease 3"/>
    <property type="match status" value="1"/>
</dbReference>
<proteinExistence type="inferred from homology"/>
<organism evidence="12 13">
    <name type="scientific">Haematospirillum jordaniae</name>
    <dbReference type="NCBI Taxonomy" id="1549855"/>
    <lineage>
        <taxon>Bacteria</taxon>
        <taxon>Pseudomonadati</taxon>
        <taxon>Pseudomonadota</taxon>
        <taxon>Alphaproteobacteria</taxon>
        <taxon>Rhodospirillales</taxon>
        <taxon>Novispirillaceae</taxon>
        <taxon>Haematospirillum</taxon>
    </lineage>
</organism>
<name>A0A143DEI7_9PROT</name>